<dbReference type="PANTHER" id="PTHR30294:SF29">
    <property type="entry name" value="MULTIDRUG ABC TRANSPORTER PERMEASE YBHS-RELATED"/>
    <property type="match status" value="1"/>
</dbReference>
<feature type="transmembrane region" description="Helical" evidence="6">
    <location>
        <begin position="210"/>
        <end position="228"/>
    </location>
</feature>
<evidence type="ECO:0000313" key="8">
    <source>
        <dbReference type="Proteomes" id="UP001198242"/>
    </source>
</evidence>
<keyword evidence="4 6" id="KW-1133">Transmembrane helix</keyword>
<name>A0AAE3DXZ9_9FIRM</name>
<keyword evidence="8" id="KW-1185">Reference proteome</keyword>
<dbReference type="Proteomes" id="UP001198242">
    <property type="component" value="Unassembled WGS sequence"/>
</dbReference>
<evidence type="ECO:0000256" key="5">
    <source>
        <dbReference type="ARBA" id="ARBA00023136"/>
    </source>
</evidence>
<dbReference type="EMBL" id="JAJEQM010000007">
    <property type="protein sequence ID" value="MCC2210451.1"/>
    <property type="molecule type" value="Genomic_DNA"/>
</dbReference>
<evidence type="ECO:0000256" key="3">
    <source>
        <dbReference type="ARBA" id="ARBA00022692"/>
    </source>
</evidence>
<feature type="transmembrane region" description="Helical" evidence="6">
    <location>
        <begin position="12"/>
        <end position="36"/>
    </location>
</feature>
<dbReference type="RefSeq" id="WP_117966436.1">
    <property type="nucleotide sequence ID" value="NZ_JAJEQM010000007.1"/>
</dbReference>
<accession>A0AAE3DXZ9</accession>
<evidence type="ECO:0000256" key="1">
    <source>
        <dbReference type="ARBA" id="ARBA00004651"/>
    </source>
</evidence>
<protein>
    <submittedName>
        <fullName evidence="7">ABC-2 transporter permease</fullName>
    </submittedName>
</protein>
<dbReference type="AlphaFoldDB" id="A0AAE3DXZ9"/>
<organism evidence="7 8">
    <name type="scientific">Hominilimicola fabiformis</name>
    <dbReference type="NCBI Taxonomy" id="2885356"/>
    <lineage>
        <taxon>Bacteria</taxon>
        <taxon>Bacillati</taxon>
        <taxon>Bacillota</taxon>
        <taxon>Clostridia</taxon>
        <taxon>Eubacteriales</taxon>
        <taxon>Oscillospiraceae</taxon>
        <taxon>Hominilimicola</taxon>
    </lineage>
</organism>
<dbReference type="GO" id="GO:0005886">
    <property type="term" value="C:plasma membrane"/>
    <property type="evidence" value="ECO:0007669"/>
    <property type="project" value="UniProtKB-SubCell"/>
</dbReference>
<feature type="transmembrane region" description="Helical" evidence="6">
    <location>
        <begin position="124"/>
        <end position="144"/>
    </location>
</feature>
<dbReference type="Pfam" id="PF13346">
    <property type="entry name" value="ABC2_membrane_5"/>
    <property type="match status" value="1"/>
</dbReference>
<evidence type="ECO:0000256" key="6">
    <source>
        <dbReference type="SAM" id="Phobius"/>
    </source>
</evidence>
<sequence>MKAIFNREFNSYFTSMLGYVFLTIFLLLTGVMFYVVNIRFMTARMTNFFSIVNNWALFLLPLLTMRLFSEDRKQKTDQLLLTAPISTKEIVFGKYLAAFGIFMVGVLITLIYPVILAFTGNLPIAETISCYVGFILLCSAILAIGAFMSSITESQIVAAVATYGVLIFTLLLGSVASNVSNEIIVKILLWLSPVQRFSDFTLGILNFEPIIYYLSITGLFLFFTVMVFERRRMR</sequence>
<evidence type="ECO:0000313" key="7">
    <source>
        <dbReference type="EMBL" id="MCC2210451.1"/>
    </source>
</evidence>
<keyword evidence="2" id="KW-1003">Cell membrane</keyword>
<keyword evidence="5 6" id="KW-0472">Membrane</keyword>
<comment type="subcellular location">
    <subcellularLocation>
        <location evidence="1">Cell membrane</location>
        <topology evidence="1">Multi-pass membrane protein</topology>
    </subcellularLocation>
</comment>
<feature type="transmembrane region" description="Helical" evidence="6">
    <location>
        <begin position="95"/>
        <end position="118"/>
    </location>
</feature>
<proteinExistence type="predicted"/>
<evidence type="ECO:0000256" key="2">
    <source>
        <dbReference type="ARBA" id="ARBA00022475"/>
    </source>
</evidence>
<gene>
    <name evidence="7" type="ORF">LKE05_06565</name>
</gene>
<dbReference type="InterPro" id="IPR025699">
    <property type="entry name" value="ABC2_memb-like"/>
</dbReference>
<dbReference type="InterPro" id="IPR051449">
    <property type="entry name" value="ABC-2_transporter_component"/>
</dbReference>
<dbReference type="PANTHER" id="PTHR30294">
    <property type="entry name" value="MEMBRANE COMPONENT OF ABC TRANSPORTER YHHJ-RELATED"/>
    <property type="match status" value="1"/>
</dbReference>
<reference evidence="7 8" key="1">
    <citation type="submission" date="2021-10" db="EMBL/GenBank/DDBJ databases">
        <title>Anaerobic single-cell dispensing facilitates the cultivation of human gut bacteria.</title>
        <authorList>
            <person name="Afrizal A."/>
        </authorList>
    </citation>
    <scope>NUCLEOTIDE SEQUENCE [LARGE SCALE GENOMIC DNA]</scope>
    <source>
        <strain evidence="7 8">CLA-AA-H232</strain>
    </source>
</reference>
<comment type="caution">
    <text evidence="7">The sequence shown here is derived from an EMBL/GenBank/DDBJ whole genome shotgun (WGS) entry which is preliminary data.</text>
</comment>
<evidence type="ECO:0000256" key="4">
    <source>
        <dbReference type="ARBA" id="ARBA00022989"/>
    </source>
</evidence>
<keyword evidence="3 6" id="KW-0812">Transmembrane</keyword>
<feature type="transmembrane region" description="Helical" evidence="6">
    <location>
        <begin position="156"/>
        <end position="176"/>
    </location>
</feature>